<dbReference type="GO" id="GO:0016491">
    <property type="term" value="F:oxidoreductase activity"/>
    <property type="evidence" value="ECO:0007669"/>
    <property type="project" value="InterPro"/>
</dbReference>
<sequence length="200" mass="22747">MQRSFWRNLLVGLVILAAVGGAIWASMDKNEQQTSGSETSGEEQKKDPEQKKETKKPVREEKAAEGFRAPDFTLETLEGKSVTLSQNDGKPSLINFWASWCGPCRVEMPHLQEAYDQYKDQVNFIMVNTQDKELGMKTFLEDNGYTFPVVVDQTEEVSQKYSIFNIPQTFIVNSEGEITKRIMGSMSKEQLEEIMEELTS</sequence>
<dbReference type="RefSeq" id="WP_142504528.1">
    <property type="nucleotide sequence ID" value="NZ_FXTI01000002.1"/>
</dbReference>
<dbReference type="InterPro" id="IPR013766">
    <property type="entry name" value="Thioredoxin_domain"/>
</dbReference>
<dbReference type="Gene3D" id="3.40.30.10">
    <property type="entry name" value="Glutaredoxin"/>
    <property type="match status" value="1"/>
</dbReference>
<dbReference type="EMBL" id="FXTI01000002">
    <property type="protein sequence ID" value="SMO48515.1"/>
    <property type="molecule type" value="Genomic_DNA"/>
</dbReference>
<dbReference type="Pfam" id="PF00578">
    <property type="entry name" value="AhpC-TSA"/>
    <property type="match status" value="1"/>
</dbReference>
<dbReference type="GO" id="GO:0016853">
    <property type="term" value="F:isomerase activity"/>
    <property type="evidence" value="ECO:0007669"/>
    <property type="project" value="UniProtKB-KW"/>
</dbReference>
<accession>A0A521BN28</accession>
<dbReference type="InterPro" id="IPR050553">
    <property type="entry name" value="Thioredoxin_ResA/DsbE_sf"/>
</dbReference>
<proteinExistence type="predicted"/>
<dbReference type="SUPFAM" id="SSF52833">
    <property type="entry name" value="Thioredoxin-like"/>
    <property type="match status" value="1"/>
</dbReference>
<feature type="domain" description="Thioredoxin" evidence="3">
    <location>
        <begin position="63"/>
        <end position="200"/>
    </location>
</feature>
<feature type="region of interest" description="Disordered" evidence="2">
    <location>
        <begin position="30"/>
        <end position="65"/>
    </location>
</feature>
<evidence type="ECO:0000256" key="2">
    <source>
        <dbReference type="SAM" id="MobiDB-lite"/>
    </source>
</evidence>
<evidence type="ECO:0000256" key="1">
    <source>
        <dbReference type="ARBA" id="ARBA00023157"/>
    </source>
</evidence>
<dbReference type="InterPro" id="IPR017937">
    <property type="entry name" value="Thioredoxin_CS"/>
</dbReference>
<keyword evidence="5" id="KW-1185">Reference proteome</keyword>
<dbReference type="AlphaFoldDB" id="A0A521BN28"/>
<name>A0A521BN28_9BACL</name>
<dbReference type="GO" id="GO:0016209">
    <property type="term" value="F:antioxidant activity"/>
    <property type="evidence" value="ECO:0007669"/>
    <property type="project" value="InterPro"/>
</dbReference>
<feature type="compositionally biased region" description="Basic and acidic residues" evidence="2">
    <location>
        <begin position="42"/>
        <end position="65"/>
    </location>
</feature>
<dbReference type="InterPro" id="IPR036249">
    <property type="entry name" value="Thioredoxin-like_sf"/>
</dbReference>
<organism evidence="4 5">
    <name type="scientific">Melghirimyces algeriensis</name>
    <dbReference type="NCBI Taxonomy" id="910412"/>
    <lineage>
        <taxon>Bacteria</taxon>
        <taxon>Bacillati</taxon>
        <taxon>Bacillota</taxon>
        <taxon>Bacilli</taxon>
        <taxon>Bacillales</taxon>
        <taxon>Thermoactinomycetaceae</taxon>
        <taxon>Melghirimyces</taxon>
    </lineage>
</organism>
<keyword evidence="1" id="KW-1015">Disulfide bond</keyword>
<dbReference type="PROSITE" id="PS51352">
    <property type="entry name" value="THIOREDOXIN_2"/>
    <property type="match status" value="1"/>
</dbReference>
<reference evidence="4 5" key="1">
    <citation type="submission" date="2017-05" db="EMBL/GenBank/DDBJ databases">
        <authorList>
            <person name="Varghese N."/>
            <person name="Submissions S."/>
        </authorList>
    </citation>
    <scope>NUCLEOTIDE SEQUENCE [LARGE SCALE GENOMIC DNA]</scope>
    <source>
        <strain evidence="4 5">DSM 45474</strain>
    </source>
</reference>
<dbReference type="Proteomes" id="UP000315636">
    <property type="component" value="Unassembled WGS sequence"/>
</dbReference>
<dbReference type="PANTHER" id="PTHR42852">
    <property type="entry name" value="THIOL:DISULFIDE INTERCHANGE PROTEIN DSBE"/>
    <property type="match status" value="1"/>
</dbReference>
<evidence type="ECO:0000313" key="5">
    <source>
        <dbReference type="Proteomes" id="UP000315636"/>
    </source>
</evidence>
<dbReference type="OrthoDB" id="25753at2"/>
<dbReference type="InterPro" id="IPR000866">
    <property type="entry name" value="AhpC/TSA"/>
</dbReference>
<evidence type="ECO:0000259" key="3">
    <source>
        <dbReference type="PROSITE" id="PS51352"/>
    </source>
</evidence>
<evidence type="ECO:0000313" key="4">
    <source>
        <dbReference type="EMBL" id="SMO48515.1"/>
    </source>
</evidence>
<dbReference type="PROSITE" id="PS00194">
    <property type="entry name" value="THIOREDOXIN_1"/>
    <property type="match status" value="1"/>
</dbReference>
<dbReference type="CDD" id="cd02966">
    <property type="entry name" value="TlpA_like_family"/>
    <property type="match status" value="1"/>
</dbReference>
<protein>
    <submittedName>
        <fullName evidence="4">Thiol-disulfide isomerase or thioredoxin</fullName>
    </submittedName>
</protein>
<dbReference type="PANTHER" id="PTHR42852:SF17">
    <property type="entry name" value="THIOREDOXIN-LIKE PROTEIN HI_1115"/>
    <property type="match status" value="1"/>
</dbReference>
<gene>
    <name evidence="4" type="ORF">SAMN06264849_102227</name>
</gene>
<keyword evidence="4" id="KW-0413">Isomerase</keyword>